<dbReference type="EMBL" id="APAU02000036">
    <property type="protein sequence ID" value="EUB60002.1"/>
    <property type="molecule type" value="Genomic_DNA"/>
</dbReference>
<keyword evidence="2" id="KW-1185">Reference proteome</keyword>
<proteinExistence type="predicted"/>
<organism evidence="1 2">
    <name type="scientific">Echinococcus granulosus</name>
    <name type="common">Hydatid tapeworm</name>
    <dbReference type="NCBI Taxonomy" id="6210"/>
    <lineage>
        <taxon>Eukaryota</taxon>
        <taxon>Metazoa</taxon>
        <taxon>Spiralia</taxon>
        <taxon>Lophotrochozoa</taxon>
        <taxon>Platyhelminthes</taxon>
        <taxon>Cestoda</taxon>
        <taxon>Eucestoda</taxon>
        <taxon>Cyclophyllidea</taxon>
        <taxon>Taeniidae</taxon>
        <taxon>Echinococcus</taxon>
        <taxon>Echinococcus granulosus group</taxon>
    </lineage>
</organism>
<dbReference type="Proteomes" id="UP000019149">
    <property type="component" value="Unassembled WGS sequence"/>
</dbReference>
<accession>W6UNW6</accession>
<name>W6UNW6_ECHGR</name>
<dbReference type="GeneID" id="36340878"/>
<reference evidence="1 2" key="1">
    <citation type="journal article" date="2013" name="Nat. Genet.">
        <title>The genome of the hydatid tapeworm Echinococcus granulosus.</title>
        <authorList>
            <person name="Zheng H."/>
            <person name="Zhang W."/>
            <person name="Zhang L."/>
            <person name="Zhang Z."/>
            <person name="Li J."/>
            <person name="Lu G."/>
            <person name="Zhu Y."/>
            <person name="Wang Y."/>
            <person name="Huang Y."/>
            <person name="Liu J."/>
            <person name="Kang H."/>
            <person name="Chen J."/>
            <person name="Wang L."/>
            <person name="Chen A."/>
            <person name="Yu S."/>
            <person name="Gao Z."/>
            <person name="Jin L."/>
            <person name="Gu W."/>
            <person name="Wang Z."/>
            <person name="Zhao L."/>
            <person name="Shi B."/>
            <person name="Wen H."/>
            <person name="Lin R."/>
            <person name="Jones M.K."/>
            <person name="Brejova B."/>
            <person name="Vinar T."/>
            <person name="Zhao G."/>
            <person name="McManus D.P."/>
            <person name="Chen Z."/>
            <person name="Zhou Y."/>
            <person name="Wang S."/>
        </authorList>
    </citation>
    <scope>NUCLEOTIDE SEQUENCE [LARGE SCALE GENOMIC DNA]</scope>
</reference>
<dbReference type="RefSeq" id="XP_024351198.1">
    <property type="nucleotide sequence ID" value="XM_024494412.1"/>
</dbReference>
<dbReference type="KEGG" id="egl:EGR_05163"/>
<sequence>MVSIMVLVNNVTFVCSNIGLNLGARQMEVNQAVFSTPLIQPKTGIPTIKFLPPPPNVVDLCSLAYANLTSEISKRWQSCTCKSSFPHFHCSQCFAFTYNFISKKFTSIHYGRPSTLYRYPKLPTFEKSKYKLIKILFMKKPVGKIIATRQWVTKS</sequence>
<dbReference type="CTD" id="36340878"/>
<evidence type="ECO:0000313" key="2">
    <source>
        <dbReference type="Proteomes" id="UP000019149"/>
    </source>
</evidence>
<gene>
    <name evidence="1" type="ORF">EGR_05163</name>
</gene>
<dbReference type="AlphaFoldDB" id="W6UNW6"/>
<evidence type="ECO:0000313" key="1">
    <source>
        <dbReference type="EMBL" id="EUB60002.1"/>
    </source>
</evidence>
<comment type="caution">
    <text evidence="1">The sequence shown here is derived from an EMBL/GenBank/DDBJ whole genome shotgun (WGS) entry which is preliminary data.</text>
</comment>
<protein>
    <submittedName>
        <fullName evidence="1">Uncharacterized protein</fullName>
    </submittedName>
</protein>